<sequence length="98" mass="11391">MNTVILYGSMKCPDCPPTIDFLNTNNIPFSFVEILESMENLKIFLTIRDEQDALKPARDGHFVGIPCIFWKKTDQYYLDIELFLEAYFTKDSTSNKIL</sequence>
<reference evidence="3" key="1">
    <citation type="submission" date="2010-12" db="EMBL/GenBank/DDBJ databases">
        <title>The genome sequence of Filifactor alocis strain ATCC 35896.</title>
        <authorList>
            <consortium name="The Broad Institute Genome Sequencing Platform"/>
            <person name="Ward D."/>
            <person name="Earl A."/>
            <person name="Feldgarden M."/>
            <person name="Young S.K."/>
            <person name="Gargeya S."/>
            <person name="Zeng Q."/>
            <person name="Alvarado L."/>
            <person name="Berlin A."/>
            <person name="Bochicchio J."/>
            <person name="Chapman S.B."/>
            <person name="Chen Z."/>
            <person name="Freedman E."/>
            <person name="Gellesch M."/>
            <person name="Goldberg J."/>
            <person name="Griggs A."/>
            <person name="Gujja S."/>
            <person name="Heilman E."/>
            <person name="Heiman D."/>
            <person name="Howarth C."/>
            <person name="Mehta T."/>
            <person name="Neiman D."/>
            <person name="Pearson M."/>
            <person name="Roberts A."/>
            <person name="Saif S."/>
            <person name="Shea T."/>
            <person name="Shenoy N."/>
            <person name="Sisk P."/>
            <person name="Stolte C."/>
            <person name="Sykes S."/>
            <person name="White J."/>
            <person name="Yandava C."/>
            <person name="Izard J."/>
            <person name="Blanton J.M."/>
            <person name="Baranova O.V."/>
            <person name="Tanner A.C."/>
            <person name="Dewhirst F.E."/>
            <person name="Haas B."/>
            <person name="Nusbaum C."/>
            <person name="Birren B."/>
        </authorList>
    </citation>
    <scope>NUCLEOTIDE SEQUENCE [LARGE SCALE GENOMIC DNA]</scope>
    <source>
        <strain evidence="3">ATCC 35896 / D40 B5</strain>
    </source>
</reference>
<dbReference type="AlphaFoldDB" id="D6GRB3"/>
<protein>
    <recommendedName>
        <fullName evidence="1">Glutaredoxin domain-containing protein</fullName>
    </recommendedName>
</protein>
<feature type="domain" description="Glutaredoxin" evidence="1">
    <location>
        <begin position="4"/>
        <end position="69"/>
    </location>
</feature>
<dbReference type="OrthoDB" id="5679012at2"/>
<gene>
    <name evidence="2" type="ordered locus">HMPREF0389_00118</name>
</gene>
<keyword evidence="3" id="KW-1185">Reference proteome</keyword>
<dbReference type="InterPro" id="IPR002109">
    <property type="entry name" value="Glutaredoxin"/>
</dbReference>
<dbReference type="InterPro" id="IPR036249">
    <property type="entry name" value="Thioredoxin-like_sf"/>
</dbReference>
<evidence type="ECO:0000259" key="1">
    <source>
        <dbReference type="Pfam" id="PF00462"/>
    </source>
</evidence>
<dbReference type="Pfam" id="PF00462">
    <property type="entry name" value="Glutaredoxin"/>
    <property type="match status" value="1"/>
</dbReference>
<dbReference type="SUPFAM" id="SSF52833">
    <property type="entry name" value="Thioredoxin-like"/>
    <property type="match status" value="1"/>
</dbReference>
<dbReference type="KEGG" id="faa:HMPREF0389_00118"/>
<dbReference type="STRING" id="546269.HMPREF0389_00118"/>
<dbReference type="RefSeq" id="WP_014262174.1">
    <property type="nucleotide sequence ID" value="NC_016630.1"/>
</dbReference>
<evidence type="ECO:0000313" key="3">
    <source>
        <dbReference type="Proteomes" id="UP000007468"/>
    </source>
</evidence>
<organism evidence="2 3">
    <name type="scientific">Filifactor alocis (strain ATCC 35896 / CCUG 47790 / D40 B5)</name>
    <name type="common">Fusobacterium alocis</name>
    <dbReference type="NCBI Taxonomy" id="546269"/>
    <lineage>
        <taxon>Bacteria</taxon>
        <taxon>Bacillati</taxon>
        <taxon>Bacillota</taxon>
        <taxon>Clostridia</taxon>
        <taxon>Peptostreptococcales</taxon>
        <taxon>Filifactoraceae</taxon>
        <taxon>Filifactor</taxon>
    </lineage>
</organism>
<evidence type="ECO:0000313" key="2">
    <source>
        <dbReference type="EMBL" id="EFE28204.1"/>
    </source>
</evidence>
<dbReference type="PROSITE" id="PS51354">
    <property type="entry name" value="GLUTAREDOXIN_2"/>
    <property type="match status" value="1"/>
</dbReference>
<accession>D6GRB3</accession>
<name>D6GRB3_FILAD</name>
<dbReference type="EMBL" id="CP002390">
    <property type="protein sequence ID" value="EFE28204.1"/>
    <property type="molecule type" value="Genomic_DNA"/>
</dbReference>
<dbReference type="Proteomes" id="UP000007468">
    <property type="component" value="Chromosome"/>
</dbReference>
<dbReference type="Gene3D" id="3.40.30.10">
    <property type="entry name" value="Glutaredoxin"/>
    <property type="match status" value="1"/>
</dbReference>
<dbReference type="eggNOG" id="COG4545">
    <property type="taxonomic scope" value="Bacteria"/>
</dbReference>
<proteinExistence type="predicted"/>